<dbReference type="EMBL" id="JAOTIF010000020">
    <property type="protein sequence ID" value="MCU7551460.1"/>
    <property type="molecule type" value="Genomic_DNA"/>
</dbReference>
<name>A0A9X2XYB7_9BACT</name>
<protein>
    <submittedName>
        <fullName evidence="4">Hsp20/alpha crystallin family protein</fullName>
    </submittedName>
</protein>
<evidence type="ECO:0000313" key="4">
    <source>
        <dbReference type="EMBL" id="MCU7551460.1"/>
    </source>
</evidence>
<gene>
    <name evidence="4" type="ORF">OCK74_20230</name>
</gene>
<reference evidence="4" key="1">
    <citation type="submission" date="2022-09" db="EMBL/GenBank/DDBJ databases">
        <authorList>
            <person name="Yuan C."/>
            <person name="Ke Z."/>
        </authorList>
    </citation>
    <scope>NUCLEOTIDE SEQUENCE</scope>
    <source>
        <strain evidence="4">LB-8</strain>
    </source>
</reference>
<dbReference type="InterPro" id="IPR008978">
    <property type="entry name" value="HSP20-like_chaperone"/>
</dbReference>
<dbReference type="Gene3D" id="2.60.40.790">
    <property type="match status" value="1"/>
</dbReference>
<evidence type="ECO:0000259" key="3">
    <source>
        <dbReference type="PROSITE" id="PS01031"/>
    </source>
</evidence>
<feature type="domain" description="SHSP" evidence="3">
    <location>
        <begin position="35"/>
        <end position="147"/>
    </location>
</feature>
<organism evidence="4 5">
    <name type="scientific">Paraflavisolibacter caeni</name>
    <dbReference type="NCBI Taxonomy" id="2982496"/>
    <lineage>
        <taxon>Bacteria</taxon>
        <taxon>Pseudomonadati</taxon>
        <taxon>Bacteroidota</taxon>
        <taxon>Chitinophagia</taxon>
        <taxon>Chitinophagales</taxon>
        <taxon>Chitinophagaceae</taxon>
        <taxon>Paraflavisolibacter</taxon>
    </lineage>
</organism>
<dbReference type="RefSeq" id="WP_279298900.1">
    <property type="nucleotide sequence ID" value="NZ_JAOTIF010000020.1"/>
</dbReference>
<dbReference type="InterPro" id="IPR031107">
    <property type="entry name" value="Small_HSP"/>
</dbReference>
<reference evidence="4" key="2">
    <citation type="submission" date="2023-04" db="EMBL/GenBank/DDBJ databases">
        <title>Paracnuella aquatica gen. nov., sp. nov., a member of the family Chitinophagaceae isolated from a hot spring.</title>
        <authorList>
            <person name="Wang C."/>
        </authorList>
    </citation>
    <scope>NUCLEOTIDE SEQUENCE</scope>
    <source>
        <strain evidence="4">LB-8</strain>
    </source>
</reference>
<dbReference type="SUPFAM" id="SSF49764">
    <property type="entry name" value="HSP20-like chaperones"/>
    <property type="match status" value="1"/>
</dbReference>
<dbReference type="AlphaFoldDB" id="A0A9X2XYB7"/>
<comment type="similarity">
    <text evidence="1 2">Belongs to the small heat shock protein (HSP20) family.</text>
</comment>
<proteinExistence type="inferred from homology"/>
<evidence type="ECO:0000313" key="5">
    <source>
        <dbReference type="Proteomes" id="UP001155483"/>
    </source>
</evidence>
<accession>A0A9X2XYB7</accession>
<dbReference type="PROSITE" id="PS01031">
    <property type="entry name" value="SHSP"/>
    <property type="match status" value="1"/>
</dbReference>
<comment type="caution">
    <text evidence="4">The sequence shown here is derived from an EMBL/GenBank/DDBJ whole genome shotgun (WGS) entry which is preliminary data.</text>
</comment>
<dbReference type="PANTHER" id="PTHR11527">
    <property type="entry name" value="HEAT-SHOCK PROTEIN 20 FAMILY MEMBER"/>
    <property type="match status" value="1"/>
</dbReference>
<sequence length="147" mass="17063">MTLVRTFNRPQQKSFNNLIDDFFYGIPSLLQENTVKNFRPFVPVNITESETGYQLEVIAPGFNKEEFKIDLDKNLLTISAERKAEEGKDNVKNIRKEYEFKTFKRTFTVNENIDTQKIGANFKNGVLTVELPKKVEVKEPVKQITVQ</sequence>
<dbReference type="Pfam" id="PF00011">
    <property type="entry name" value="HSP20"/>
    <property type="match status" value="1"/>
</dbReference>
<dbReference type="Proteomes" id="UP001155483">
    <property type="component" value="Unassembled WGS sequence"/>
</dbReference>
<keyword evidence="5" id="KW-1185">Reference proteome</keyword>
<evidence type="ECO:0000256" key="1">
    <source>
        <dbReference type="PROSITE-ProRule" id="PRU00285"/>
    </source>
</evidence>
<dbReference type="InterPro" id="IPR002068">
    <property type="entry name" value="A-crystallin/Hsp20_dom"/>
</dbReference>
<dbReference type="CDD" id="cd06464">
    <property type="entry name" value="ACD_sHsps-like"/>
    <property type="match status" value="1"/>
</dbReference>
<evidence type="ECO:0000256" key="2">
    <source>
        <dbReference type="RuleBase" id="RU003616"/>
    </source>
</evidence>